<comment type="subcellular location">
    <subcellularLocation>
        <location evidence="1">Membrane</location>
        <topology evidence="1">Multi-pass membrane protein</topology>
    </subcellularLocation>
</comment>
<dbReference type="InterPro" id="IPR005829">
    <property type="entry name" value="Sugar_transporter_CS"/>
</dbReference>
<evidence type="ECO:0000256" key="3">
    <source>
        <dbReference type="ARBA" id="ARBA00022989"/>
    </source>
</evidence>
<dbReference type="OrthoDB" id="5368493at2"/>
<dbReference type="InterPro" id="IPR036259">
    <property type="entry name" value="MFS_trans_sf"/>
</dbReference>
<dbReference type="GO" id="GO:0046943">
    <property type="term" value="F:carboxylic acid transmembrane transporter activity"/>
    <property type="evidence" value="ECO:0007669"/>
    <property type="project" value="TreeGrafter"/>
</dbReference>
<organism evidence="5 6">
    <name type="scientific">Piscirickettsia salmonis</name>
    <dbReference type="NCBI Taxonomy" id="1238"/>
    <lineage>
        <taxon>Bacteria</taxon>
        <taxon>Pseudomonadati</taxon>
        <taxon>Pseudomonadota</taxon>
        <taxon>Gammaproteobacteria</taxon>
        <taxon>Thiotrichales</taxon>
        <taxon>Piscirickettsiaceae</taxon>
        <taxon>Piscirickettsia</taxon>
    </lineage>
</organism>
<sequence length="447" mass="48778">MSDIPSVQSNNRLSRDSYWYRWLMGAMGLFVNGFDLFMIAVALPLIIHVYHPGAIVIGMIGASTTLGAIVGAIVMGRLTDVLGRRKLLLVNILFFVVFTVLSSLSWGVVSLIIFRFLLGIAIGGEYPLSSTYIAESMPKHLRGRFMTAGFAFQAFGALLGAVLGVIILNFYPSDNAWRVMLALGLAPAVVLFVLRRGLPESEKWLKMRQEKKQARSAQLGYRELFKKKYIKITILTSVSWFIMDVALYGLGFYTPMIFSQFGASPVTNFILQDIASTQNAIILDCFLLIGVFIAMLGIERWGRLRLQKFGFLGMAVGLGILASSGEVGAMMHVPLLFTGFILFYLMVNAGPNPTTYMLPAELFPTEIRATGHGFASASGKLGATLGVFFLPICVEAFGLGITVGTIAVLCILGFVVTTIFGVETKGRELGGEFEKSENVVTFSQKAS</sequence>
<dbReference type="PANTHER" id="PTHR23508:SF10">
    <property type="entry name" value="CARBOXYLIC ACID TRANSPORTER PROTEIN HOMOLOG"/>
    <property type="match status" value="1"/>
</dbReference>
<evidence type="ECO:0000256" key="4">
    <source>
        <dbReference type="ARBA" id="ARBA00023136"/>
    </source>
</evidence>
<dbReference type="Gene3D" id="1.20.1250.20">
    <property type="entry name" value="MFS general substrate transporter like domains"/>
    <property type="match status" value="1"/>
</dbReference>
<protein>
    <submittedName>
        <fullName evidence="5">Sugar (And other) transporter family protein</fullName>
    </submittedName>
</protein>
<evidence type="ECO:0000313" key="5">
    <source>
        <dbReference type="EMBL" id="ALB24041.1"/>
    </source>
</evidence>
<dbReference type="SUPFAM" id="SSF103473">
    <property type="entry name" value="MFS general substrate transporter"/>
    <property type="match status" value="1"/>
</dbReference>
<dbReference type="AlphaFoldDB" id="A0A1L6TEX8"/>
<dbReference type="InterPro" id="IPR005828">
    <property type="entry name" value="MFS_sugar_transport-like"/>
</dbReference>
<dbReference type="InterPro" id="IPR020846">
    <property type="entry name" value="MFS_dom"/>
</dbReference>
<evidence type="ECO:0000256" key="2">
    <source>
        <dbReference type="ARBA" id="ARBA00022692"/>
    </source>
</evidence>
<dbReference type="Proteomes" id="UP000029558">
    <property type="component" value="Chromosome"/>
</dbReference>
<name>A0A1L6TEX8_PISSA</name>
<dbReference type="PANTHER" id="PTHR23508">
    <property type="entry name" value="CARBOXYLIC ACID TRANSPORTER PROTEIN HOMOLOG"/>
    <property type="match status" value="1"/>
</dbReference>
<reference evidence="5 6" key="1">
    <citation type="journal article" date="2014" name="Genome Announc.">
        <title>Comparative Genome Analysis of Two Isolates of the Fish Pathogen Piscirickettsia salmonis from Different Hosts Reveals Major Differences in Virulence-Associated Secretion Systems.</title>
        <authorList>
            <person name="Bohle H."/>
            <person name="Henriquez P."/>
            <person name="Grothusen H."/>
            <person name="Navas E."/>
            <person name="Sandoval A."/>
            <person name="Bustamante F."/>
            <person name="Bustos P."/>
            <person name="Mancilla M."/>
        </authorList>
    </citation>
    <scope>NUCLEOTIDE SEQUENCE [LARGE SCALE GENOMIC DNA]</scope>
    <source>
        <strain evidence="6">B1-32597</strain>
    </source>
</reference>
<dbReference type="EMBL" id="CP012508">
    <property type="protein sequence ID" value="ALB24041.1"/>
    <property type="molecule type" value="Genomic_DNA"/>
</dbReference>
<dbReference type="PROSITE" id="PS00217">
    <property type="entry name" value="SUGAR_TRANSPORT_2"/>
    <property type="match status" value="1"/>
</dbReference>
<keyword evidence="2" id="KW-0812">Transmembrane</keyword>
<dbReference type="GO" id="GO:0005886">
    <property type="term" value="C:plasma membrane"/>
    <property type="evidence" value="ECO:0007669"/>
    <property type="project" value="TreeGrafter"/>
</dbReference>
<keyword evidence="3" id="KW-1133">Transmembrane helix</keyword>
<gene>
    <name evidence="5" type="ORF">KU39_2866</name>
</gene>
<evidence type="ECO:0000313" key="6">
    <source>
        <dbReference type="Proteomes" id="UP000029558"/>
    </source>
</evidence>
<dbReference type="PROSITE" id="PS50850">
    <property type="entry name" value="MFS"/>
    <property type="match status" value="1"/>
</dbReference>
<accession>A0A1L6TEX8</accession>
<dbReference type="RefSeq" id="WP_017378055.1">
    <property type="nucleotide sequence ID" value="NZ_CP012508.1"/>
</dbReference>
<proteinExistence type="predicted"/>
<dbReference type="Pfam" id="PF00083">
    <property type="entry name" value="Sugar_tr"/>
    <property type="match status" value="2"/>
</dbReference>
<evidence type="ECO:0000256" key="1">
    <source>
        <dbReference type="ARBA" id="ARBA00004141"/>
    </source>
</evidence>
<keyword evidence="4" id="KW-0472">Membrane</keyword>